<reference evidence="1" key="1">
    <citation type="submission" date="2014-08" db="EMBL/GenBank/DDBJ databases">
        <authorList>
            <person name="Sharma Rahul"/>
            <person name="Thines Marco"/>
        </authorList>
    </citation>
    <scope>NUCLEOTIDE SEQUENCE</scope>
</reference>
<sequence>MSNSSPILLRCSATPDFSHLERAERLSKEKQPEWPIGADAWKVSGRGIGLWSAGGGVVGTVLGVMGDTGVGTFALTTAFNSACMGCVFFGMRELVFSPLLLKAGLTSDHRRQMKLAIERANGKARSNTKIGGELSSLGPETWGDIRQRRVMDSALAGGFTATLGPALYRKILGYGGFKVVAPTVGMVTITTAFASATSGLVQWVSNELRIHQAKMYGAYDAVGPIPEVDIHAVRRDQRKALMDTLTVAQQEAFKQTASIPVDNLSGGSPEVSEQAGSMGQRKEEKLPWWSFRRFMSESLPSVTTLTEEEYLKRLEDQRVTWIDELAEVRAQLASLGEDRVVELEPIDIARLQS</sequence>
<dbReference type="PANTHER" id="PTHR41390:SF1">
    <property type="entry name" value="NADH-UBIQUINONE OXIDOREDUCTASE 213 KDA SUBUNIT"/>
    <property type="match status" value="1"/>
</dbReference>
<evidence type="ECO:0000313" key="1">
    <source>
        <dbReference type="EMBL" id="CDZ98716.1"/>
    </source>
</evidence>
<name>A0A0F7SIF6_PHARH</name>
<dbReference type="PANTHER" id="PTHR41390">
    <property type="entry name" value="CHROMOSOME 7, WHOLE GENOME SHOTGUN SEQUENCE"/>
    <property type="match status" value="1"/>
</dbReference>
<dbReference type="AlphaFoldDB" id="A0A0F7SIF6"/>
<organism evidence="1">
    <name type="scientific">Phaffia rhodozyma</name>
    <name type="common">Yeast</name>
    <name type="synonym">Xanthophyllomyces dendrorhous</name>
    <dbReference type="NCBI Taxonomy" id="264483"/>
    <lineage>
        <taxon>Eukaryota</taxon>
        <taxon>Fungi</taxon>
        <taxon>Dikarya</taxon>
        <taxon>Basidiomycota</taxon>
        <taxon>Agaricomycotina</taxon>
        <taxon>Tremellomycetes</taxon>
        <taxon>Cystofilobasidiales</taxon>
        <taxon>Mrakiaceae</taxon>
        <taxon>Phaffia</taxon>
    </lineage>
</organism>
<accession>A0A0F7SIF6</accession>
<dbReference type="EMBL" id="LN483345">
    <property type="protein sequence ID" value="CDZ98716.1"/>
    <property type="molecule type" value="Genomic_DNA"/>
</dbReference>
<proteinExistence type="predicted"/>
<protein>
    <submittedName>
        <fullName evidence="1">Uncharacterized protein</fullName>
    </submittedName>
</protein>